<evidence type="ECO:0000259" key="3">
    <source>
        <dbReference type="Pfam" id="PF22926"/>
    </source>
</evidence>
<gene>
    <name evidence="4" type="ORF">C24_LOCUS5071</name>
</gene>
<feature type="domain" description="DC1" evidence="2">
    <location>
        <begin position="604"/>
        <end position="652"/>
    </location>
</feature>
<dbReference type="InterPro" id="IPR054483">
    <property type="entry name" value="DC1-like_CT"/>
</dbReference>
<name>A0A5S9WRC9_ARATH</name>
<dbReference type="SUPFAM" id="SSF57889">
    <property type="entry name" value="Cysteine-rich domain"/>
    <property type="match status" value="4"/>
</dbReference>
<dbReference type="EMBL" id="CACSHJ010000087">
    <property type="protein sequence ID" value="CAA0308732.1"/>
    <property type="molecule type" value="Genomic_DNA"/>
</dbReference>
<feature type="domain" description="DC1-like C-terminal" evidence="3">
    <location>
        <begin position="679"/>
        <end position="716"/>
    </location>
</feature>
<dbReference type="InterPro" id="IPR053192">
    <property type="entry name" value="Vacuole_Formation_Reg"/>
</dbReference>
<feature type="domain" description="DC1" evidence="2">
    <location>
        <begin position="224"/>
        <end position="271"/>
    </location>
</feature>
<reference evidence="4 5" key="1">
    <citation type="submission" date="2019-12" db="EMBL/GenBank/DDBJ databases">
        <authorList>
            <person name="Jiao W.-B."/>
            <person name="Schneeberger K."/>
        </authorList>
    </citation>
    <scope>NUCLEOTIDE SEQUENCE [LARGE SCALE GENOMIC DNA]</scope>
    <source>
        <strain evidence="5">cv. C24</strain>
    </source>
</reference>
<protein>
    <recommendedName>
        <fullName evidence="6">Cysteine/Histidine-rich C1 domain family protein</fullName>
    </recommendedName>
</protein>
<accession>A0A5S9WRC9</accession>
<evidence type="ECO:0000256" key="1">
    <source>
        <dbReference type="ARBA" id="ARBA00022737"/>
    </source>
</evidence>
<evidence type="ECO:0008006" key="6">
    <source>
        <dbReference type="Google" id="ProtNLM"/>
    </source>
</evidence>
<dbReference type="InterPro" id="IPR004146">
    <property type="entry name" value="DC1"/>
</dbReference>
<dbReference type="OrthoDB" id="938199at2759"/>
<dbReference type="ExpressionAtlas" id="A0A5S9WRC9">
    <property type="expression patterns" value="baseline and differential"/>
</dbReference>
<feature type="domain" description="DC1" evidence="2">
    <location>
        <begin position="421"/>
        <end position="471"/>
    </location>
</feature>
<proteinExistence type="predicted"/>
<evidence type="ECO:0000259" key="2">
    <source>
        <dbReference type="Pfam" id="PF03107"/>
    </source>
</evidence>
<keyword evidence="1" id="KW-0677">Repeat</keyword>
<dbReference type="PANTHER" id="PTHR32410:SF153">
    <property type="entry name" value="CHP-RICH ZINC FINGER PROTEIN-LIKE-RELATED"/>
    <property type="match status" value="1"/>
</dbReference>
<dbReference type="Pfam" id="PF22926">
    <property type="entry name" value="C1-like_CT"/>
    <property type="match status" value="1"/>
</dbReference>
<organism evidence="4 5">
    <name type="scientific">Arabidopsis thaliana</name>
    <name type="common">Mouse-ear cress</name>
    <dbReference type="NCBI Taxonomy" id="3702"/>
    <lineage>
        <taxon>Eukaryota</taxon>
        <taxon>Viridiplantae</taxon>
        <taxon>Streptophyta</taxon>
        <taxon>Embryophyta</taxon>
        <taxon>Tracheophyta</taxon>
        <taxon>Spermatophyta</taxon>
        <taxon>Magnoliopsida</taxon>
        <taxon>eudicotyledons</taxon>
        <taxon>Gunneridae</taxon>
        <taxon>Pentapetalae</taxon>
        <taxon>rosids</taxon>
        <taxon>malvids</taxon>
        <taxon>Brassicales</taxon>
        <taxon>Brassicaceae</taxon>
        <taxon>Camelineae</taxon>
        <taxon>Arabidopsis</taxon>
    </lineage>
</organism>
<dbReference type="InterPro" id="IPR046349">
    <property type="entry name" value="C1-like_sf"/>
</dbReference>
<dbReference type="Pfam" id="PF03107">
    <property type="entry name" value="C1_2"/>
    <property type="match status" value="5"/>
</dbReference>
<evidence type="ECO:0000313" key="4">
    <source>
        <dbReference type="EMBL" id="CAA0308732.1"/>
    </source>
</evidence>
<dbReference type="Proteomes" id="UP000434276">
    <property type="component" value="Unassembled WGS sequence"/>
</dbReference>
<dbReference type="PANTHER" id="PTHR32410">
    <property type="entry name" value="CYSTEINE/HISTIDINE-RICH C1 DOMAIN FAMILY PROTEIN"/>
    <property type="match status" value="1"/>
</dbReference>
<feature type="domain" description="DC1" evidence="2">
    <location>
        <begin position="337"/>
        <end position="385"/>
    </location>
</feature>
<sequence length="747" mass="86204">MDFEGEVISAISQLISIDDPWEVDNGDANKEIIGCIIEISYVSTEFCKYAMLLTQQKPESELMLLITQTISFYNSMDLDSQPEPLRKLISFIAKKAKADLDDYVDPLLEQDLEVLPLFAKTLSLEPEPELISLIRQIVSLVISMDPKWKKLISLCPQVAVRLEKGKLHVDEEFLWETKDKWCCFPIFWLKFRSTGEDATHFFCRGCNGKNHNENNKAPVEIKHPLHPRHSLRLALLRKSNETRQCYCCDVSLQEIFYYCSACDYAMNIACVEKPPVYSIDHSKWHEHTLALFPRQTPFACSLCSLTHTSCPFYICPPCDFVAHQRCISLPRVIRISRHPHRISFTHSFVQGDWSCCVCRRKIDSDYGGYSCIKEGCSYVAHSKCATQKNVWDGKELDGIPEEDEKVEPPFVRISDGIIKHFSHQHHHLRLDENTGRDYDVNKLCQACIMPIYSGNFYSCMQCDYILHEKCANLSRKMHHPIHPHMLTLKVGSRGLVEHSVDPCSACPWKCKAGFFYECEQRDKDEDEYLFRLHVQCATVSEPLVHKSHEHSLFLTSKPGEQRRCSVCKKLEQFSTKETFNCIECDYFALCFGCATLPQEVRYEHDKHMLTLSYGEETCITTYWCDICEQKIDPKERFYTCGEYCCVTLHIECLLGQDLYVKPGSSWTSFSFNGEKIYVRANNHHMTRPFCSHCKKRCPHKIVLESSGSKFCSTSCVGYFLSTKVNTAGLREYLQRRGYGNYEFSALT</sequence>
<dbReference type="AlphaFoldDB" id="A0A5S9WRC9"/>
<feature type="domain" description="DC1" evidence="2">
    <location>
        <begin position="283"/>
        <end position="327"/>
    </location>
</feature>
<evidence type="ECO:0000313" key="5">
    <source>
        <dbReference type="Proteomes" id="UP000434276"/>
    </source>
</evidence>